<organism evidence="1 2">
    <name type="scientific">Entomophthora muscae</name>
    <dbReference type="NCBI Taxonomy" id="34485"/>
    <lineage>
        <taxon>Eukaryota</taxon>
        <taxon>Fungi</taxon>
        <taxon>Fungi incertae sedis</taxon>
        <taxon>Zoopagomycota</taxon>
        <taxon>Entomophthoromycotina</taxon>
        <taxon>Entomophthoromycetes</taxon>
        <taxon>Entomophthorales</taxon>
        <taxon>Entomophthoraceae</taxon>
        <taxon>Entomophthora</taxon>
    </lineage>
</organism>
<reference evidence="1" key="1">
    <citation type="submission" date="2022-04" db="EMBL/GenBank/DDBJ databases">
        <title>Genome of the entomopathogenic fungus Entomophthora muscae.</title>
        <authorList>
            <person name="Elya C."/>
            <person name="Lovett B.R."/>
            <person name="Lee E."/>
            <person name="Macias A.M."/>
            <person name="Hajek A.E."/>
            <person name="De Bivort B.L."/>
            <person name="Kasson M.T."/>
            <person name="De Fine Licht H.H."/>
            <person name="Stajich J.E."/>
        </authorList>
    </citation>
    <scope>NUCLEOTIDE SEQUENCE</scope>
    <source>
        <strain evidence="1">Berkeley</strain>
    </source>
</reference>
<evidence type="ECO:0000313" key="1">
    <source>
        <dbReference type="EMBL" id="KAJ9081591.1"/>
    </source>
</evidence>
<accession>A0ACC2U496</accession>
<sequence length="87" mass="9454">MDKESDGLGGVEVLSSSWGRVRRVVMSGQFQNLMGVLVILYLMSTVVGIAIGKVSGFSNQQTSLERRTTMLCGKLSRSSLTLSTLHF</sequence>
<name>A0ACC2U496_9FUNG</name>
<dbReference type="Proteomes" id="UP001165960">
    <property type="component" value="Unassembled WGS sequence"/>
</dbReference>
<gene>
    <name evidence="1" type="ORF">DSO57_1013120</name>
</gene>
<protein>
    <submittedName>
        <fullName evidence="1">Uncharacterized protein</fullName>
    </submittedName>
</protein>
<dbReference type="EMBL" id="QTSX02001468">
    <property type="protein sequence ID" value="KAJ9081591.1"/>
    <property type="molecule type" value="Genomic_DNA"/>
</dbReference>
<keyword evidence="2" id="KW-1185">Reference proteome</keyword>
<comment type="caution">
    <text evidence="1">The sequence shown here is derived from an EMBL/GenBank/DDBJ whole genome shotgun (WGS) entry which is preliminary data.</text>
</comment>
<proteinExistence type="predicted"/>
<evidence type="ECO:0000313" key="2">
    <source>
        <dbReference type="Proteomes" id="UP001165960"/>
    </source>
</evidence>